<dbReference type="Pfam" id="PF01315">
    <property type="entry name" value="Ald_Xan_dh_C"/>
    <property type="match status" value="1"/>
</dbReference>
<dbReference type="RefSeq" id="WP_011564840.1">
    <property type="nucleotide sequence ID" value="NC_008148.1"/>
</dbReference>
<evidence type="ECO:0000256" key="2">
    <source>
        <dbReference type="ARBA" id="ARBA00023002"/>
    </source>
</evidence>
<dbReference type="PANTHER" id="PTHR11908:SF132">
    <property type="entry name" value="ALDEHYDE OXIDASE 1-RELATED"/>
    <property type="match status" value="1"/>
</dbReference>
<dbReference type="SMART" id="SM01008">
    <property type="entry name" value="Ald_Xan_dh_C"/>
    <property type="match status" value="1"/>
</dbReference>
<evidence type="ECO:0000313" key="5">
    <source>
        <dbReference type="Proteomes" id="UP000006637"/>
    </source>
</evidence>
<dbReference type="KEGG" id="rxy:Rxyl_1874"/>
<feature type="domain" description="Aldehyde oxidase/xanthine dehydrogenase a/b hammerhead" evidence="3">
    <location>
        <begin position="18"/>
        <end position="132"/>
    </location>
</feature>
<dbReference type="EC" id="1.17.1.4" evidence="4"/>
<dbReference type="Gene3D" id="3.90.1170.50">
    <property type="entry name" value="Aldehyde oxidase/xanthine dehydrogenase, a/b hammerhead"/>
    <property type="match status" value="1"/>
</dbReference>
<dbReference type="InterPro" id="IPR046867">
    <property type="entry name" value="AldOxase/xan_DH_MoCoBD2"/>
</dbReference>
<dbReference type="STRING" id="266117.Rxyl_1874"/>
<dbReference type="Gene3D" id="3.30.365.10">
    <property type="entry name" value="Aldehyde oxidase/xanthine dehydrogenase, molybdopterin binding domain"/>
    <property type="match status" value="4"/>
</dbReference>
<dbReference type="InterPro" id="IPR037165">
    <property type="entry name" value="AldOxase/xan_DH_Mopterin-bd_sf"/>
</dbReference>
<keyword evidence="5" id="KW-1185">Reference proteome</keyword>
<dbReference type="EMBL" id="CP000386">
    <property type="protein sequence ID" value="ABG04824.1"/>
    <property type="molecule type" value="Genomic_DNA"/>
</dbReference>
<dbReference type="GO" id="GO:0004854">
    <property type="term" value="F:xanthine dehydrogenase activity"/>
    <property type="evidence" value="ECO:0007669"/>
    <property type="project" value="UniProtKB-EC"/>
</dbReference>
<dbReference type="Pfam" id="PF02738">
    <property type="entry name" value="MoCoBD_1"/>
    <property type="match status" value="1"/>
</dbReference>
<dbReference type="PhylomeDB" id="Q1AUV4"/>
<name>Q1AUV4_RUBXD</name>
<gene>
    <name evidence="4" type="ordered locus">Rxyl_1874</name>
</gene>
<dbReference type="Pfam" id="PF20256">
    <property type="entry name" value="MoCoBD_2"/>
    <property type="match status" value="1"/>
</dbReference>
<sequence length="775" mass="84077">MSVIGQRIGRLEDRRLLRGLGHFVDDVDRAGQLWMRVLRAPLAHARILSIKAEKALALPGVEMVLTGDDLAWVKPIPVRTRTEHPLDDFLQPVLARERVRYVGEPVAVVLADDAYLAEDAAELVEVEYEELPVVLDAREAIRSDAPQLRDEVGNEAATLSMGYGDIEEAFRNASRVIEAEFKIGRHSGVPLETRGLVAEYDRGSDHLTIWGSTKVPHFNRRVLAQLLDMPLSRISIKKTDAGGGFGVRGEFYPEDFLVPYLARKTGRPVKWIEDRAEHLIATNHSREQRHRLQAAFDNENRLLALRDEVWHDNGAYVRTHGVIVADLTLAMLPGPYRVPAYEGTAHVALTNKTPCGTFRGPGRFESTFAREHLLDVAAAELGVDRLELRRINLLDPSEIPHVRPLSTLSTDVILDAGDYGGLLDKALQHSGFEDWVEEARELRDQGRLVGTGIGYFLEKSGLGPYEEATVEVDPTGSVRVLTGGASLGQGIETVLAQIAADQLSVPPEEIEVIHTDTDLLPDGVGSWASRSTVVGGSAVMLAAKATVEKALRVAAEVLEASTEDLFLESSEVKVAGSPDKALTLGKLAEACDPQRSAAMGEEPGLGARRTFSVEHMTYPYGVHLAQVEVDPETGGVEVRRYFVAYEIGRAINPTLVEGQLIGGAAQGIGGSLFEEFRYDESGQPLASTFIDYLEPTVAEIPQVRTLICEDAPSPGNPLGLKGAGEGGAVGCGAAIAGAVEDALRTPGAITELPITPDRIRGLARRRDRPTRLGAT</sequence>
<dbReference type="GO" id="GO:0005506">
    <property type="term" value="F:iron ion binding"/>
    <property type="evidence" value="ECO:0007669"/>
    <property type="project" value="InterPro"/>
</dbReference>
<accession>Q1AUV4</accession>
<dbReference type="InterPro" id="IPR008274">
    <property type="entry name" value="AldOxase/xan_DH_MoCoBD1"/>
</dbReference>
<keyword evidence="2 4" id="KW-0560">Oxidoreductase</keyword>
<dbReference type="PANTHER" id="PTHR11908">
    <property type="entry name" value="XANTHINE DEHYDROGENASE"/>
    <property type="match status" value="1"/>
</dbReference>
<reference evidence="4 5" key="1">
    <citation type="submission" date="2006-06" db="EMBL/GenBank/DDBJ databases">
        <title>Complete sequence of Rubrobacter xylanophilus DSM 9941.</title>
        <authorList>
            <consortium name="US DOE Joint Genome Institute"/>
            <person name="Copeland A."/>
            <person name="Lucas S."/>
            <person name="Lapidus A."/>
            <person name="Barry K."/>
            <person name="Detter J.C."/>
            <person name="Glavina del Rio T."/>
            <person name="Hammon N."/>
            <person name="Israni S."/>
            <person name="Dalin E."/>
            <person name="Tice H."/>
            <person name="Pitluck S."/>
            <person name="Munk A.C."/>
            <person name="Brettin T."/>
            <person name="Bruce D."/>
            <person name="Han C."/>
            <person name="Tapia R."/>
            <person name="Gilna P."/>
            <person name="Schmutz J."/>
            <person name="Larimer F."/>
            <person name="Land M."/>
            <person name="Hauser L."/>
            <person name="Kyrpides N."/>
            <person name="Lykidis A."/>
            <person name="da Costa M.S."/>
            <person name="Rainey F.A."/>
            <person name="Empadinhas N."/>
            <person name="Jolivet E."/>
            <person name="Battista J.R."/>
            <person name="Richardson P."/>
        </authorList>
    </citation>
    <scope>NUCLEOTIDE SEQUENCE [LARGE SCALE GENOMIC DNA]</scope>
    <source>
        <strain evidence="5">DSM 9941 / NBRC 16129 / PRD-1</strain>
    </source>
</reference>
<dbReference type="InterPro" id="IPR016208">
    <property type="entry name" value="Ald_Oxase/xanthine_DH-like"/>
</dbReference>
<dbReference type="Proteomes" id="UP000006637">
    <property type="component" value="Chromosome"/>
</dbReference>
<dbReference type="AlphaFoldDB" id="Q1AUV4"/>
<keyword evidence="1" id="KW-0500">Molybdenum</keyword>
<evidence type="ECO:0000256" key="1">
    <source>
        <dbReference type="ARBA" id="ARBA00022505"/>
    </source>
</evidence>
<dbReference type="InterPro" id="IPR000674">
    <property type="entry name" value="Ald_Oxase/Xan_DH_a/b"/>
</dbReference>
<dbReference type="eggNOG" id="COG1529">
    <property type="taxonomic scope" value="Bacteria"/>
</dbReference>
<dbReference type="SUPFAM" id="SSF56003">
    <property type="entry name" value="Molybdenum cofactor-binding domain"/>
    <property type="match status" value="1"/>
</dbReference>
<dbReference type="HOGENOM" id="CLU_001681_2_0_11"/>
<dbReference type="InterPro" id="IPR036856">
    <property type="entry name" value="Ald_Oxase/Xan_DH_a/b_sf"/>
</dbReference>
<dbReference type="OrthoDB" id="9758509at2"/>
<dbReference type="SUPFAM" id="SSF54665">
    <property type="entry name" value="CO dehydrogenase molybdoprotein N-domain-like"/>
    <property type="match status" value="1"/>
</dbReference>
<evidence type="ECO:0000313" key="4">
    <source>
        <dbReference type="EMBL" id="ABG04824.1"/>
    </source>
</evidence>
<evidence type="ECO:0000259" key="3">
    <source>
        <dbReference type="SMART" id="SM01008"/>
    </source>
</evidence>
<organism evidence="4 5">
    <name type="scientific">Rubrobacter xylanophilus (strain DSM 9941 / JCM 11954 / NBRC 16129 / PRD-1)</name>
    <dbReference type="NCBI Taxonomy" id="266117"/>
    <lineage>
        <taxon>Bacteria</taxon>
        <taxon>Bacillati</taxon>
        <taxon>Actinomycetota</taxon>
        <taxon>Rubrobacteria</taxon>
        <taxon>Rubrobacterales</taxon>
        <taxon>Rubrobacteraceae</taxon>
        <taxon>Rubrobacter</taxon>
    </lineage>
</organism>
<protein>
    <submittedName>
        <fullName evidence="4">Xanthine dehydrogenase, molybdenum binding subunit apoprotein</fullName>
        <ecNumber evidence="4">1.17.1.4</ecNumber>
    </submittedName>
</protein>
<proteinExistence type="predicted"/>